<dbReference type="InterPro" id="IPR013151">
    <property type="entry name" value="Immunoglobulin_dom"/>
</dbReference>
<dbReference type="Pfam" id="PF00047">
    <property type="entry name" value="ig"/>
    <property type="match status" value="1"/>
</dbReference>
<reference evidence="3 4" key="1">
    <citation type="submission" date="2021-07" db="EMBL/GenBank/DDBJ databases">
        <authorList>
            <person name="Palmer J.M."/>
        </authorList>
    </citation>
    <scope>NUCLEOTIDE SEQUENCE [LARGE SCALE GENOMIC DNA]</scope>
    <source>
        <strain evidence="3 4">AT_MEX2019</strain>
        <tissue evidence="3">Muscle</tissue>
    </source>
</reference>
<dbReference type="PANTHER" id="PTHR45889">
    <property type="entry name" value="IG-LIKE DOMAIN-CONTAINING PROTEIN"/>
    <property type="match status" value="1"/>
</dbReference>
<feature type="non-terminal residue" evidence="3">
    <location>
        <position position="68"/>
    </location>
</feature>
<organism evidence="3 4">
    <name type="scientific">Ataeniobius toweri</name>
    <dbReference type="NCBI Taxonomy" id="208326"/>
    <lineage>
        <taxon>Eukaryota</taxon>
        <taxon>Metazoa</taxon>
        <taxon>Chordata</taxon>
        <taxon>Craniata</taxon>
        <taxon>Vertebrata</taxon>
        <taxon>Euteleostomi</taxon>
        <taxon>Actinopterygii</taxon>
        <taxon>Neopterygii</taxon>
        <taxon>Teleostei</taxon>
        <taxon>Neoteleostei</taxon>
        <taxon>Acanthomorphata</taxon>
        <taxon>Ovalentaria</taxon>
        <taxon>Atherinomorphae</taxon>
        <taxon>Cyprinodontiformes</taxon>
        <taxon>Goodeidae</taxon>
        <taxon>Ataeniobius</taxon>
    </lineage>
</organism>
<evidence type="ECO:0000256" key="1">
    <source>
        <dbReference type="ARBA" id="ARBA00023319"/>
    </source>
</evidence>
<evidence type="ECO:0000313" key="3">
    <source>
        <dbReference type="EMBL" id="MED6257452.1"/>
    </source>
</evidence>
<feature type="domain" description="Ig-like" evidence="2">
    <location>
        <begin position="15"/>
        <end position="68"/>
    </location>
</feature>
<dbReference type="InterPro" id="IPR007110">
    <property type="entry name" value="Ig-like_dom"/>
</dbReference>
<dbReference type="Gene3D" id="2.60.40.10">
    <property type="entry name" value="Immunoglobulins"/>
    <property type="match status" value="1"/>
</dbReference>
<sequence length="68" mass="7344">MASKGKVRGVSGQYPLVQNVTVTEGGTANLTCRVEYNDNTSLQWSNPAQQTLFFGDKKGWPGTPLEIG</sequence>
<dbReference type="PROSITE" id="PS50835">
    <property type="entry name" value="IG_LIKE"/>
    <property type="match status" value="1"/>
</dbReference>
<evidence type="ECO:0000259" key="2">
    <source>
        <dbReference type="PROSITE" id="PS50835"/>
    </source>
</evidence>
<dbReference type="SUPFAM" id="SSF48726">
    <property type="entry name" value="Immunoglobulin"/>
    <property type="match status" value="1"/>
</dbReference>
<proteinExistence type="predicted"/>
<dbReference type="PANTHER" id="PTHR45889:SF1">
    <property type="entry name" value="CELL ADHESION MOLECULE 2"/>
    <property type="match status" value="1"/>
</dbReference>
<accession>A0ABU7C3Z5</accession>
<keyword evidence="1" id="KW-0393">Immunoglobulin domain</keyword>
<dbReference type="InterPro" id="IPR013783">
    <property type="entry name" value="Ig-like_fold"/>
</dbReference>
<evidence type="ECO:0000313" key="4">
    <source>
        <dbReference type="Proteomes" id="UP001345963"/>
    </source>
</evidence>
<name>A0ABU7C3Z5_9TELE</name>
<protein>
    <submittedName>
        <fullName evidence="3">Cell adhesion molecule 2</fullName>
    </submittedName>
</protein>
<dbReference type="Proteomes" id="UP001345963">
    <property type="component" value="Unassembled WGS sequence"/>
</dbReference>
<gene>
    <name evidence="3" type="primary">CADM2_1</name>
    <name evidence="3" type="ORF">ATANTOWER_023705</name>
</gene>
<comment type="caution">
    <text evidence="3">The sequence shown here is derived from an EMBL/GenBank/DDBJ whole genome shotgun (WGS) entry which is preliminary data.</text>
</comment>
<keyword evidence="4" id="KW-1185">Reference proteome</keyword>
<dbReference type="InterPro" id="IPR036179">
    <property type="entry name" value="Ig-like_dom_sf"/>
</dbReference>
<dbReference type="EMBL" id="JAHUTI010079207">
    <property type="protein sequence ID" value="MED6257452.1"/>
    <property type="molecule type" value="Genomic_DNA"/>
</dbReference>